<reference evidence="3" key="1">
    <citation type="journal article" date="2023" name="Mol. Biol. Evol.">
        <title>Third-Generation Sequencing Reveals the Adaptive Role of the Epigenome in Three Deep-Sea Polychaetes.</title>
        <authorList>
            <person name="Perez M."/>
            <person name="Aroh O."/>
            <person name="Sun Y."/>
            <person name="Lan Y."/>
            <person name="Juniper S.K."/>
            <person name="Young C.R."/>
            <person name="Angers B."/>
            <person name="Qian P.Y."/>
        </authorList>
    </citation>
    <scope>NUCLEOTIDE SEQUENCE</scope>
    <source>
        <strain evidence="3">P08H-3</strain>
    </source>
</reference>
<feature type="domain" description="Coiled-coil protein 142 C-terminal" evidence="2">
    <location>
        <begin position="516"/>
        <end position="714"/>
    </location>
</feature>
<comment type="caution">
    <text evidence="3">The sequence shown here is derived from an EMBL/GenBank/DDBJ whole genome shotgun (WGS) entry which is preliminary data.</text>
</comment>
<dbReference type="Proteomes" id="UP001208570">
    <property type="component" value="Unassembled WGS sequence"/>
</dbReference>
<dbReference type="AlphaFoldDB" id="A0AAD9JFG0"/>
<evidence type="ECO:0000259" key="2">
    <source>
        <dbReference type="Pfam" id="PF14923"/>
    </source>
</evidence>
<feature type="compositionally biased region" description="Polar residues" evidence="1">
    <location>
        <begin position="483"/>
        <end position="497"/>
    </location>
</feature>
<keyword evidence="4" id="KW-1185">Reference proteome</keyword>
<name>A0AAD9JFG0_9ANNE</name>
<gene>
    <name evidence="3" type="ORF">LSH36_356g06046</name>
</gene>
<dbReference type="PANTHER" id="PTHR21436">
    <property type="entry name" value="COILED-COIL DOMAIN-CONTAINING PROTEIN 142"/>
    <property type="match status" value="1"/>
</dbReference>
<dbReference type="EMBL" id="JAODUP010000356">
    <property type="protein sequence ID" value="KAK2151641.1"/>
    <property type="molecule type" value="Genomic_DNA"/>
</dbReference>
<feature type="compositionally biased region" description="Basic and acidic residues" evidence="1">
    <location>
        <begin position="471"/>
        <end position="482"/>
    </location>
</feature>
<feature type="region of interest" description="Disordered" evidence="1">
    <location>
        <begin position="415"/>
        <end position="497"/>
    </location>
</feature>
<sequence length="721" mass="80399">MSHLGRLPPLHAIGRSQCVDLEDPPDLLEEDVDQFLEEYDGKAKLYVYGPEHPLAATKALEQHFRLLSPGSHMCRNIPETATAFTHSKHSVAFSSKYAELRHLLQTQARLQLIRDYASRLNAATMFVKDIETLVREEYAMWYSVCHHTRSVPPVTKLECLSAICEDLRIHMNHWNSVKQMLYTDPWLRPQLPSLILQMHQVQTRLYQLRSAAIWWLDRLIQIGFRVLAHCDLERIEADSLWCITRGLEDFNSIVSAVKTDFVVDHRTCFSFEMFNSYQNIGAMIKAVPFGRVLNMLASERARYASASTHLFFTSCTGLLKIALGKKGGGCYNWSEEVSASKHGTRVNDTSDYHTASGSHISLGTVMLQVGGISAPDLSEEPSPLMDFARREKTFAQKFLQIVCHSTTLLLRRMPAASSNHVAPISTRKRSPLLGQTTSKKCDGTTTQPAGSHKARLEVNPEPPPRSRKSKDHLVPDGPEVSKKSSGTPSQSRKSVSWSDAGEVSVIQQLLHKYMDMLWQYFGGTLADQFIRPVWGGPDGVRGQLGSTVLCSDLVLEVIAHMMQHTCAKDIFPPAAAAVLNMVTERIQVSHAWRAWDLAMCSALASAVTDKCHPVLLADGEHSSNTAKCLRDAFHPLHSALHTIQTNLSINSDTGENNRTVCLALAVPTVHRLVTTCDASLHWCSTRGLLYLESWTLGAFLLVTQSDFKVRQDVIRRVGVGS</sequence>
<dbReference type="InterPro" id="IPR055350">
    <property type="entry name" value="CCDC142_C"/>
</dbReference>
<organism evidence="3 4">
    <name type="scientific">Paralvinella palmiformis</name>
    <dbReference type="NCBI Taxonomy" id="53620"/>
    <lineage>
        <taxon>Eukaryota</taxon>
        <taxon>Metazoa</taxon>
        <taxon>Spiralia</taxon>
        <taxon>Lophotrochozoa</taxon>
        <taxon>Annelida</taxon>
        <taxon>Polychaeta</taxon>
        <taxon>Sedentaria</taxon>
        <taxon>Canalipalpata</taxon>
        <taxon>Terebellida</taxon>
        <taxon>Terebelliformia</taxon>
        <taxon>Alvinellidae</taxon>
        <taxon>Paralvinella</taxon>
    </lineage>
</organism>
<feature type="compositionally biased region" description="Polar residues" evidence="1">
    <location>
        <begin position="433"/>
        <end position="449"/>
    </location>
</feature>
<dbReference type="PANTHER" id="PTHR21436:SF2">
    <property type="entry name" value="COILED-COIL DOMAIN-CONTAINING PROTEIN 142"/>
    <property type="match status" value="1"/>
</dbReference>
<evidence type="ECO:0000256" key="1">
    <source>
        <dbReference type="SAM" id="MobiDB-lite"/>
    </source>
</evidence>
<accession>A0AAD9JFG0</accession>
<evidence type="ECO:0000313" key="3">
    <source>
        <dbReference type="EMBL" id="KAK2151641.1"/>
    </source>
</evidence>
<proteinExistence type="predicted"/>
<evidence type="ECO:0000313" key="4">
    <source>
        <dbReference type="Proteomes" id="UP001208570"/>
    </source>
</evidence>
<protein>
    <recommendedName>
        <fullName evidence="2">Coiled-coil protein 142 C-terminal domain-containing protein</fullName>
    </recommendedName>
</protein>
<dbReference type="InterPro" id="IPR026700">
    <property type="entry name" value="CCDC142"/>
</dbReference>
<dbReference type="Pfam" id="PF14923">
    <property type="entry name" value="CCDC142"/>
    <property type="match status" value="1"/>
</dbReference>